<dbReference type="SMART" id="SM00248">
    <property type="entry name" value="ANK"/>
    <property type="match status" value="4"/>
</dbReference>
<evidence type="ECO:0000313" key="6">
    <source>
        <dbReference type="EMBL" id="KAF0743803.1"/>
    </source>
</evidence>
<dbReference type="PROSITE" id="PS50088">
    <property type="entry name" value="ANK_REPEAT"/>
    <property type="match status" value="3"/>
</dbReference>
<accession>A0A6G0XTS3</accession>
<dbReference type="Pfam" id="PF00023">
    <property type="entry name" value="Ank"/>
    <property type="match status" value="1"/>
</dbReference>
<evidence type="ECO:0000256" key="4">
    <source>
        <dbReference type="SAM" id="MobiDB-lite"/>
    </source>
</evidence>
<dbReference type="InterPro" id="IPR001660">
    <property type="entry name" value="SAM"/>
</dbReference>
<organism evidence="6 7">
    <name type="scientific">Aphanomyces euteiches</name>
    <dbReference type="NCBI Taxonomy" id="100861"/>
    <lineage>
        <taxon>Eukaryota</taxon>
        <taxon>Sar</taxon>
        <taxon>Stramenopiles</taxon>
        <taxon>Oomycota</taxon>
        <taxon>Saprolegniomycetes</taxon>
        <taxon>Saprolegniales</taxon>
        <taxon>Verrucalvaceae</taxon>
        <taxon>Aphanomyces</taxon>
    </lineage>
</organism>
<feature type="domain" description="SAM" evidence="5">
    <location>
        <begin position="190"/>
        <end position="248"/>
    </location>
</feature>
<dbReference type="InterPro" id="IPR013761">
    <property type="entry name" value="SAM/pointed_sf"/>
</dbReference>
<gene>
    <name evidence="6" type="ORF">Ae201684_001451</name>
</gene>
<dbReference type="PROSITE" id="PS50105">
    <property type="entry name" value="SAM_DOMAIN"/>
    <property type="match status" value="1"/>
</dbReference>
<dbReference type="PANTHER" id="PTHR24201">
    <property type="entry name" value="ANK_REP_REGION DOMAIN-CONTAINING PROTEIN"/>
    <property type="match status" value="1"/>
</dbReference>
<dbReference type="Pfam" id="PF00536">
    <property type="entry name" value="SAM_1"/>
    <property type="match status" value="1"/>
</dbReference>
<sequence>MTIEPKFSPEFHSIPDALIDVCLADDVHLLDTFLQEGGLKHINAFGMHDRTALMLAAAWNASQSVSLLLRRGANIHMKDPDGNTALHLAAENNSKKSLQALIHGGALLDDQNRLGYTALQLAAAEGFLACTKELLIAGAQMDLTTLEDGATPLDLALKEGHQSVVLLLRSWDPTWSSRRRQGSHPAIQTWSEAQVGAFLRKLAMSQYIPLFMDHGIDGLALSEMTDHRLEHELHMDRPMHRVRLLEAVLFTQLHNGQMPPPPAQDDDEGSSKAPAASVVLAPVSPPRRRRSPSKGAAPSLSKLE</sequence>
<feature type="region of interest" description="Disordered" evidence="4">
    <location>
        <begin position="254"/>
        <end position="304"/>
    </location>
</feature>
<evidence type="ECO:0000256" key="2">
    <source>
        <dbReference type="ARBA" id="ARBA00023043"/>
    </source>
</evidence>
<dbReference type="InterPro" id="IPR050776">
    <property type="entry name" value="Ank_Repeat/CDKN_Inhibitor"/>
</dbReference>
<dbReference type="InterPro" id="IPR002110">
    <property type="entry name" value="Ankyrin_rpt"/>
</dbReference>
<feature type="repeat" description="ANK" evidence="3">
    <location>
        <begin position="48"/>
        <end position="80"/>
    </location>
</feature>
<evidence type="ECO:0000256" key="3">
    <source>
        <dbReference type="PROSITE-ProRule" id="PRU00023"/>
    </source>
</evidence>
<evidence type="ECO:0000259" key="5">
    <source>
        <dbReference type="PROSITE" id="PS50105"/>
    </source>
</evidence>
<feature type="compositionally biased region" description="Low complexity" evidence="4">
    <location>
        <begin position="271"/>
        <end position="282"/>
    </location>
</feature>
<protein>
    <recommendedName>
        <fullName evidence="5">SAM domain-containing protein</fullName>
    </recommendedName>
</protein>
<dbReference type="Gene3D" id="1.25.40.20">
    <property type="entry name" value="Ankyrin repeat-containing domain"/>
    <property type="match status" value="2"/>
</dbReference>
<dbReference type="SUPFAM" id="SSF48403">
    <property type="entry name" value="Ankyrin repeat"/>
    <property type="match status" value="1"/>
</dbReference>
<dbReference type="VEuPathDB" id="FungiDB:AeMF1_002690"/>
<keyword evidence="1" id="KW-0677">Repeat</keyword>
<reference evidence="6 7" key="1">
    <citation type="submission" date="2019-07" db="EMBL/GenBank/DDBJ databases">
        <title>Genomics analysis of Aphanomyces spp. identifies a new class of oomycete effector associated with host adaptation.</title>
        <authorList>
            <person name="Gaulin E."/>
        </authorList>
    </citation>
    <scope>NUCLEOTIDE SEQUENCE [LARGE SCALE GENOMIC DNA]</scope>
    <source>
        <strain evidence="6 7">ATCC 201684</strain>
    </source>
</reference>
<proteinExistence type="predicted"/>
<comment type="caution">
    <text evidence="6">The sequence shown here is derived from an EMBL/GenBank/DDBJ whole genome shotgun (WGS) entry which is preliminary data.</text>
</comment>
<dbReference type="Proteomes" id="UP000481153">
    <property type="component" value="Unassembled WGS sequence"/>
</dbReference>
<dbReference type="SUPFAM" id="SSF47769">
    <property type="entry name" value="SAM/Pointed domain"/>
    <property type="match status" value="1"/>
</dbReference>
<evidence type="ECO:0000256" key="1">
    <source>
        <dbReference type="ARBA" id="ARBA00022737"/>
    </source>
</evidence>
<keyword evidence="7" id="KW-1185">Reference proteome</keyword>
<feature type="repeat" description="ANK" evidence="3">
    <location>
        <begin position="114"/>
        <end position="146"/>
    </location>
</feature>
<dbReference type="Pfam" id="PF12796">
    <property type="entry name" value="Ank_2"/>
    <property type="match status" value="1"/>
</dbReference>
<dbReference type="InterPro" id="IPR036770">
    <property type="entry name" value="Ankyrin_rpt-contain_sf"/>
</dbReference>
<keyword evidence="2 3" id="KW-0040">ANK repeat</keyword>
<dbReference type="Gene3D" id="1.10.150.50">
    <property type="entry name" value="Transcription Factor, Ets-1"/>
    <property type="match status" value="1"/>
</dbReference>
<dbReference type="SMART" id="SM00454">
    <property type="entry name" value="SAM"/>
    <property type="match status" value="1"/>
</dbReference>
<dbReference type="PROSITE" id="PS50297">
    <property type="entry name" value="ANK_REP_REGION"/>
    <property type="match status" value="2"/>
</dbReference>
<dbReference type="AlphaFoldDB" id="A0A6G0XTS3"/>
<name>A0A6G0XTS3_9STRA</name>
<evidence type="ECO:0000313" key="7">
    <source>
        <dbReference type="Proteomes" id="UP000481153"/>
    </source>
</evidence>
<feature type="repeat" description="ANK" evidence="3">
    <location>
        <begin position="81"/>
        <end position="113"/>
    </location>
</feature>
<feature type="compositionally biased region" description="Low complexity" evidence="4">
    <location>
        <begin position="293"/>
        <end position="304"/>
    </location>
</feature>
<dbReference type="EMBL" id="VJMJ01000012">
    <property type="protein sequence ID" value="KAF0743803.1"/>
    <property type="molecule type" value="Genomic_DNA"/>
</dbReference>